<dbReference type="EMBL" id="JAZDDF010000004">
    <property type="protein sequence ID" value="MEE1973021.1"/>
    <property type="molecule type" value="Genomic_DNA"/>
</dbReference>
<reference evidence="1 2" key="1">
    <citation type="submission" date="2024-01" db="EMBL/GenBank/DDBJ databases">
        <title>Maribacter spp. originated from different algae showed divergent polysaccharides utilization ability.</title>
        <authorList>
            <person name="Wang H."/>
            <person name="Wu Y."/>
        </authorList>
    </citation>
    <scope>NUCLEOTIDE SEQUENCE [LARGE SCALE GENOMIC DNA]</scope>
    <source>
        <strain evidence="1 2">KPT27_14</strain>
    </source>
</reference>
<sequence length="56" mass="6153">MAGIGRELTQYNTPQKIVSTKNTIKILDKVVPVPEKLLASFVKKAIRKSIDIGMGI</sequence>
<comment type="caution">
    <text evidence="1">The sequence shown here is derived from an EMBL/GenBank/DDBJ whole genome shotgun (WGS) entry which is preliminary data.</text>
</comment>
<dbReference type="Proteomes" id="UP001343698">
    <property type="component" value="Unassembled WGS sequence"/>
</dbReference>
<name>A0ABU7IKB6_9FLAO</name>
<accession>A0ABU7IKB6</accession>
<organism evidence="1 2">
    <name type="scientific">Maribacter flavus</name>
    <dbReference type="NCBI Taxonomy" id="1658664"/>
    <lineage>
        <taxon>Bacteria</taxon>
        <taxon>Pseudomonadati</taxon>
        <taxon>Bacteroidota</taxon>
        <taxon>Flavobacteriia</taxon>
        <taxon>Flavobacteriales</taxon>
        <taxon>Flavobacteriaceae</taxon>
        <taxon>Maribacter</taxon>
    </lineage>
</organism>
<keyword evidence="2" id="KW-1185">Reference proteome</keyword>
<protein>
    <submittedName>
        <fullName evidence="1">Uncharacterized protein</fullName>
    </submittedName>
</protein>
<gene>
    <name evidence="1" type="ORF">V1H85_11235</name>
</gene>
<evidence type="ECO:0000313" key="1">
    <source>
        <dbReference type="EMBL" id="MEE1973021.1"/>
    </source>
</evidence>
<proteinExistence type="predicted"/>
<dbReference type="RefSeq" id="WP_161598252.1">
    <property type="nucleotide sequence ID" value="NZ_JAZDDF010000004.1"/>
</dbReference>
<evidence type="ECO:0000313" key="2">
    <source>
        <dbReference type="Proteomes" id="UP001343698"/>
    </source>
</evidence>